<organism evidence="2 3">
    <name type="scientific">Pseudomonas amygdali pv. lachrymans</name>
    <name type="common">Pseudomonas syringae pv. lachrymans</name>
    <dbReference type="NCBI Taxonomy" id="53707"/>
    <lineage>
        <taxon>Bacteria</taxon>
        <taxon>Pseudomonadati</taxon>
        <taxon>Pseudomonadota</taxon>
        <taxon>Gammaproteobacteria</taxon>
        <taxon>Pseudomonadales</taxon>
        <taxon>Pseudomonadaceae</taxon>
        <taxon>Pseudomonas</taxon>
        <taxon>Pseudomonas amygdali</taxon>
    </lineage>
</organism>
<proteinExistence type="predicted"/>
<evidence type="ECO:0000313" key="2">
    <source>
        <dbReference type="EMBL" id="KPX66275.1"/>
    </source>
</evidence>
<dbReference type="PROSITE" id="PS51192">
    <property type="entry name" value="HELICASE_ATP_BIND_1"/>
    <property type="match status" value="1"/>
</dbReference>
<comment type="caution">
    <text evidence="2">The sequence shown here is derived from an EMBL/GenBank/DDBJ whole genome shotgun (WGS) entry which is preliminary data.</text>
</comment>
<dbReference type="InterPro" id="IPR011545">
    <property type="entry name" value="DEAD/DEAH_box_helicase_dom"/>
</dbReference>
<dbReference type="SMART" id="SM00487">
    <property type="entry name" value="DEXDc"/>
    <property type="match status" value="1"/>
</dbReference>
<name>A0A0P9TLC2_PSEAV</name>
<protein>
    <submittedName>
        <fullName evidence="2">Metallo-beta-lactamase superfamily protein</fullName>
    </submittedName>
</protein>
<dbReference type="InterPro" id="IPR014001">
    <property type="entry name" value="Helicase_ATP-bd"/>
</dbReference>
<feature type="domain" description="Helicase ATP-binding" evidence="1">
    <location>
        <begin position="46"/>
        <end position="311"/>
    </location>
</feature>
<evidence type="ECO:0000259" key="1">
    <source>
        <dbReference type="PROSITE" id="PS51192"/>
    </source>
</evidence>
<dbReference type="GO" id="GO:0005524">
    <property type="term" value="F:ATP binding"/>
    <property type="evidence" value="ECO:0007669"/>
    <property type="project" value="InterPro"/>
</dbReference>
<gene>
    <name evidence="2" type="ORF">ALO35_200163</name>
</gene>
<dbReference type="SMART" id="SM00491">
    <property type="entry name" value="HELICc2"/>
    <property type="match status" value="1"/>
</dbReference>
<dbReference type="Pfam" id="PF00270">
    <property type="entry name" value="DEAD"/>
    <property type="match status" value="1"/>
</dbReference>
<dbReference type="GO" id="GO:0003676">
    <property type="term" value="F:nucleic acid binding"/>
    <property type="evidence" value="ECO:0007669"/>
    <property type="project" value="InterPro"/>
</dbReference>
<dbReference type="Proteomes" id="UP000050265">
    <property type="component" value="Unassembled WGS sequence"/>
</dbReference>
<dbReference type="SUPFAM" id="SSF52540">
    <property type="entry name" value="P-loop containing nucleoside triphosphate hydrolases"/>
    <property type="match status" value="1"/>
</dbReference>
<dbReference type="PATRIC" id="fig|53707.9.peg.3271"/>
<dbReference type="EMBL" id="LJQP01000284">
    <property type="protein sequence ID" value="KPX66275.1"/>
    <property type="molecule type" value="Genomic_DNA"/>
</dbReference>
<dbReference type="GO" id="GO:0004386">
    <property type="term" value="F:helicase activity"/>
    <property type="evidence" value="ECO:0007669"/>
    <property type="project" value="InterPro"/>
</dbReference>
<dbReference type="AlphaFoldDB" id="A0A0P9TLC2"/>
<dbReference type="Gene3D" id="3.40.50.300">
    <property type="entry name" value="P-loop containing nucleotide triphosphate hydrolases"/>
    <property type="match status" value="2"/>
</dbReference>
<evidence type="ECO:0000313" key="3">
    <source>
        <dbReference type="Proteomes" id="UP000050265"/>
    </source>
</evidence>
<dbReference type="InterPro" id="IPR027417">
    <property type="entry name" value="P-loop_NTPase"/>
</dbReference>
<accession>A0A0P9TLC2</accession>
<dbReference type="GO" id="GO:0016818">
    <property type="term" value="F:hydrolase activity, acting on acid anhydrides, in phosphorus-containing anhydrides"/>
    <property type="evidence" value="ECO:0007669"/>
    <property type="project" value="InterPro"/>
</dbReference>
<sequence>MVDFNKLRSQSLRPAPIDPLEIFRRMPKPQGINDLYTSQAEVLEAWFERKDERDTVVKLHTGGGKTLVGLLIAQSTLNDLKEPVLYLAPTTQLVKQTLEKARSLGILAVPYIRGQPLHDDFVNGKAVMVASYKALFNGHSKFGVRGQKMPIRVGAVILDDAHVAFSVVRESFTLEVSSEKDKETYEALCTLFRNAFRDIDRLGTFDDTVSGLNSGVVEVPYWAWNEQLDTVRGMLRGDGANVPYAWPLLRDNLHLCHALISGKAFTITSVLPQVNNFPTFADAPRRIYMSATIADDSEIVRTFDADPQLVNNALTSRSLAGISERMILIPSLMPFDFDPQQVAKSTLKQVAGMNLGAVALVHANYAAQAWTDTAQFAEGSDQVEIAIEALQSRRTNGPFVFANRYDGIDLPGDSCRVLVMEGLPSGTSDYELLRAATLYGGATISRMLAQRIEQGIGRGARGAGDHCVVLLLGSDLAGWIAKDANFRLLTSATRAQLEMGSTVSKEVSDVNELTNTIALSINRDIGWIEYHAATLAENVGPEAPDPKRFNTASTERKAFNLWADGFYDKAIERLDQLAGVQGAVDDQTRGWLYQLAGRIAENWGQAERSDELQRSAFSANRNLLRPRTAPPYRPLASPGAQGAAIAVQLRGYRIRRGLLQRFEEVVSKLHGSASANQFEQALAELGSLIGLTTERHDVGGEGPDVLWLLPNKTALILEAKSRKQDKNPLTKEEHGQLLVAEQWFVRNYPGYSSHRVVVHPTNKATAAASAHESYALTLDRLNQLVAESRVLLKELCESQLTDIELEGQCQLSIEHSPIRADRLVNYLVPFVEG</sequence>
<reference evidence="2 3" key="1">
    <citation type="submission" date="2015-09" db="EMBL/GenBank/DDBJ databases">
        <title>Genome announcement of multiple Pseudomonas syringae strains.</title>
        <authorList>
            <person name="Thakur S."/>
            <person name="Wang P.W."/>
            <person name="Gong Y."/>
            <person name="Weir B.S."/>
            <person name="Guttman D.S."/>
        </authorList>
    </citation>
    <scope>NUCLEOTIDE SEQUENCE [LARGE SCALE GENOMIC DNA]</scope>
    <source>
        <strain evidence="2 3">ICMP3507</strain>
    </source>
</reference>
<dbReference type="GO" id="GO:0006139">
    <property type="term" value="P:nucleobase-containing compound metabolic process"/>
    <property type="evidence" value="ECO:0007669"/>
    <property type="project" value="InterPro"/>
</dbReference>
<dbReference type="InterPro" id="IPR006555">
    <property type="entry name" value="ATP-dep_Helicase_C"/>
</dbReference>